<dbReference type="OrthoDB" id="331263at2759"/>
<feature type="chain" id="PRO_5025627476" evidence="3">
    <location>
        <begin position="21"/>
        <end position="638"/>
    </location>
</feature>
<evidence type="ECO:0000256" key="2">
    <source>
        <dbReference type="SAM" id="Phobius"/>
    </source>
</evidence>
<evidence type="ECO:0000256" key="3">
    <source>
        <dbReference type="SAM" id="SignalP"/>
    </source>
</evidence>
<reference evidence="5" key="1">
    <citation type="journal article" date="2020" name="Stud. Mycol.">
        <title>101 Dothideomycetes genomes: A test case for predicting lifestyles and emergence of pathogens.</title>
        <authorList>
            <person name="Haridas S."/>
            <person name="Albert R."/>
            <person name="Binder M."/>
            <person name="Bloem J."/>
            <person name="LaButti K."/>
            <person name="Salamov A."/>
            <person name="Andreopoulos B."/>
            <person name="Baker S."/>
            <person name="Barry K."/>
            <person name="Bills G."/>
            <person name="Bluhm B."/>
            <person name="Cannon C."/>
            <person name="Castanera R."/>
            <person name="Culley D."/>
            <person name="Daum C."/>
            <person name="Ezra D."/>
            <person name="Gonzalez J."/>
            <person name="Henrissat B."/>
            <person name="Kuo A."/>
            <person name="Liang C."/>
            <person name="Lipzen A."/>
            <person name="Lutzoni F."/>
            <person name="Magnuson J."/>
            <person name="Mondo S."/>
            <person name="Nolan M."/>
            <person name="Ohm R."/>
            <person name="Pangilinan J."/>
            <person name="Park H.-J."/>
            <person name="Ramirez L."/>
            <person name="Alfaro M."/>
            <person name="Sun H."/>
            <person name="Tritt A."/>
            <person name="Yoshinaga Y."/>
            <person name="Zwiers L.-H."/>
            <person name="Turgeon B."/>
            <person name="Goodwin S."/>
            <person name="Spatafora J."/>
            <person name="Crous P."/>
            <person name="Grigoriev I."/>
        </authorList>
    </citation>
    <scope>NUCLEOTIDE SEQUENCE [LARGE SCALE GENOMIC DNA]</scope>
    <source>
        <strain evidence="5">CECT 20119</strain>
    </source>
</reference>
<keyword evidence="2" id="KW-0812">Transmembrane</keyword>
<dbReference type="Pfam" id="PF04113">
    <property type="entry name" value="Gpi16"/>
    <property type="match status" value="1"/>
</dbReference>
<keyword evidence="3" id="KW-0732">Signal</keyword>
<keyword evidence="2" id="KW-1133">Transmembrane helix</keyword>
<feature type="region of interest" description="Disordered" evidence="1">
    <location>
        <begin position="587"/>
        <end position="638"/>
    </location>
</feature>
<feature type="compositionally biased region" description="Gly residues" evidence="1">
    <location>
        <begin position="598"/>
        <end position="610"/>
    </location>
</feature>
<protein>
    <submittedName>
        <fullName evidence="4">GPI transamidase component PIG-T</fullName>
    </submittedName>
</protein>
<feature type="signal peptide" evidence="3">
    <location>
        <begin position="1"/>
        <end position="20"/>
    </location>
</feature>
<evidence type="ECO:0000313" key="5">
    <source>
        <dbReference type="Proteomes" id="UP000799538"/>
    </source>
</evidence>
<organism evidence="4 5">
    <name type="scientific">Elsinoe ampelina</name>
    <dbReference type="NCBI Taxonomy" id="302913"/>
    <lineage>
        <taxon>Eukaryota</taxon>
        <taxon>Fungi</taxon>
        <taxon>Dikarya</taxon>
        <taxon>Ascomycota</taxon>
        <taxon>Pezizomycotina</taxon>
        <taxon>Dothideomycetes</taxon>
        <taxon>Dothideomycetidae</taxon>
        <taxon>Myriangiales</taxon>
        <taxon>Elsinoaceae</taxon>
        <taxon>Elsinoe</taxon>
    </lineage>
</organism>
<feature type="transmembrane region" description="Helical" evidence="2">
    <location>
        <begin position="528"/>
        <end position="551"/>
    </location>
</feature>
<dbReference type="EMBL" id="ML992501">
    <property type="protein sequence ID" value="KAF2227494.1"/>
    <property type="molecule type" value="Genomic_DNA"/>
</dbReference>
<dbReference type="GO" id="GO:0042765">
    <property type="term" value="C:GPI-anchor transamidase complex"/>
    <property type="evidence" value="ECO:0007669"/>
    <property type="project" value="InterPro"/>
</dbReference>
<dbReference type="InterPro" id="IPR007245">
    <property type="entry name" value="PIG-T"/>
</dbReference>
<keyword evidence="5" id="KW-1185">Reference proteome</keyword>
<evidence type="ECO:0000313" key="4">
    <source>
        <dbReference type="EMBL" id="KAF2227494.1"/>
    </source>
</evidence>
<keyword evidence="2" id="KW-0472">Membrane</keyword>
<name>A0A6A6GP24_9PEZI</name>
<dbReference type="PANTHER" id="PTHR12959:SF11">
    <property type="entry name" value="GPI TRANSAMIDASE COMPONENT PIG-T"/>
    <property type="match status" value="1"/>
</dbReference>
<dbReference type="GO" id="GO:0016255">
    <property type="term" value="P:attachment of GPI anchor to protein"/>
    <property type="evidence" value="ECO:0007669"/>
    <property type="project" value="InterPro"/>
</dbReference>
<dbReference type="PANTHER" id="PTHR12959">
    <property type="entry name" value="GPI TRANSAMIDASE COMPONENT PIG-T-RELATED"/>
    <property type="match status" value="1"/>
</dbReference>
<proteinExistence type="predicted"/>
<dbReference type="AlphaFoldDB" id="A0A6A6GP24"/>
<evidence type="ECO:0000256" key="1">
    <source>
        <dbReference type="SAM" id="MobiDB-lite"/>
    </source>
</evidence>
<gene>
    <name evidence="4" type="ORF">BDZ85DRAFT_292625</name>
</gene>
<sequence length="638" mass="70011">MIIWLLHIIAVAIAIQWVDAAEYRESLVLHPLPQSALLAAFNFQSNTSISEFEQQNYNLFPRSLGQILLHAHAEELHLRFALGRWDGESWGARPRGGRREGGTGVELWAWVQADSEEEASARWFTLTNALSGLFCASINFVDQTKTIRPVSSFEREGNRPAKNLHLLHGALPHEVVCTENLTPFLKLLPCKGKAGVSSLLDGHKLFDASWQTMAVDVRSNCPETGECQIEIEQTVDMVLDIERSMRPAKDPIPRPAPIESISCNTTKPYNGEDTCFPEDLVEERAWSLKEIFGRPIRGSCPLNSPSKLYPGDVELIVPSNRKISTDVFGRDLAAKVSTQTSRIYQLPESADFDLKVSSHPIGQDLFLSPPQLTASRTFTGYGQEHGGVHTVLTNLSPEPLDIVYLESLPWFMKLYLHTLSTTIVPTTPSSPIQNILYRPALDRQRGTHLELTLRIPASSTLTLTYYFEKAILRYTEYPPDANRGFDVAPAVVRILPTHSSASGSKEEESTYLRTTSLLLPLPTPDFSMPYNVIILTSTVIAMGFGSIFNLITRRFVAAEEAEAVGLGGMKERVREKVMAIVGKLGKLGGKKGDTSQGDGVGGGKADGGLTNGAAGEEETANGLGTGREVKGNGSVRSR</sequence>
<dbReference type="Proteomes" id="UP000799538">
    <property type="component" value="Unassembled WGS sequence"/>
</dbReference>
<accession>A0A6A6GP24</accession>